<name>A0A4S2JAM5_9HYME</name>
<evidence type="ECO:0000256" key="18">
    <source>
        <dbReference type="RuleBase" id="RU363034"/>
    </source>
</evidence>
<evidence type="ECO:0000256" key="13">
    <source>
        <dbReference type="ARBA" id="ARBA00023175"/>
    </source>
</evidence>
<dbReference type="InterPro" id="IPR027417">
    <property type="entry name" value="P-loop_NTPase"/>
</dbReference>
<dbReference type="SUPFAM" id="SSF50494">
    <property type="entry name" value="Trypsin-like serine proteases"/>
    <property type="match status" value="1"/>
</dbReference>
<comment type="similarity">
    <text evidence="17">Belongs to the peptidase S1 family. CLIP subfamily.</text>
</comment>
<dbReference type="InterPro" id="IPR041658">
    <property type="entry name" value="AAA_lid_11"/>
</dbReference>
<keyword evidence="7" id="KW-0547">Nucleotide-binding</keyword>
<dbReference type="InterPro" id="IPR043157">
    <property type="entry name" value="Dynein_AAA1S"/>
</dbReference>
<dbReference type="FunFam" id="3.40.50.300:FF:000219">
    <property type="entry name" value="Dynein axonemal heavy chain 17"/>
    <property type="match status" value="1"/>
</dbReference>
<reference evidence="23 24" key="1">
    <citation type="journal article" date="2019" name="Philos. Trans. R. Soc. Lond., B, Biol. Sci.">
        <title>Ant behaviour and brain gene expression of defending hosts depend on the ecological success of the intruding social parasite.</title>
        <authorList>
            <person name="Kaur R."/>
            <person name="Stoldt M."/>
            <person name="Jongepier E."/>
            <person name="Feldmeyer B."/>
            <person name="Menzel F."/>
            <person name="Bornberg-Bauer E."/>
            <person name="Foitzik S."/>
        </authorList>
    </citation>
    <scope>NUCLEOTIDE SEQUENCE [LARGE SCALE GENOMIC DNA]</scope>
    <source>
        <tissue evidence="23">Whole body</tissue>
    </source>
</reference>
<keyword evidence="18" id="KW-0378">Hydrolase</keyword>
<evidence type="ECO:0000256" key="9">
    <source>
        <dbReference type="ARBA" id="ARBA00023017"/>
    </source>
</evidence>
<gene>
    <name evidence="23" type="ORF">DBV15_04890</name>
</gene>
<dbReference type="GO" id="GO:0030286">
    <property type="term" value="C:dynein complex"/>
    <property type="evidence" value="ECO:0007669"/>
    <property type="project" value="UniProtKB-KW"/>
</dbReference>
<dbReference type="FunFam" id="3.10.490.20:FF:000002">
    <property type="entry name" value="Dynein axonemal heavy chain 17"/>
    <property type="match status" value="1"/>
</dbReference>
<dbReference type="FunFam" id="3.20.180.20:FF:000001">
    <property type="entry name" value="Dynein axonemal heavy chain 5"/>
    <property type="match status" value="1"/>
</dbReference>
<evidence type="ECO:0000256" key="5">
    <source>
        <dbReference type="ARBA" id="ARBA00022729"/>
    </source>
</evidence>
<dbReference type="InterPro" id="IPR022700">
    <property type="entry name" value="CLIP"/>
</dbReference>
<organism evidence="23 24">
    <name type="scientific">Temnothorax longispinosus</name>
    <dbReference type="NCBI Taxonomy" id="300112"/>
    <lineage>
        <taxon>Eukaryota</taxon>
        <taxon>Metazoa</taxon>
        <taxon>Ecdysozoa</taxon>
        <taxon>Arthropoda</taxon>
        <taxon>Hexapoda</taxon>
        <taxon>Insecta</taxon>
        <taxon>Pterygota</taxon>
        <taxon>Neoptera</taxon>
        <taxon>Endopterygota</taxon>
        <taxon>Hymenoptera</taxon>
        <taxon>Apocrita</taxon>
        <taxon>Aculeata</taxon>
        <taxon>Formicoidea</taxon>
        <taxon>Formicidae</taxon>
        <taxon>Myrmicinae</taxon>
        <taxon>Temnothorax</taxon>
    </lineage>
</organism>
<dbReference type="GO" id="GO:0005930">
    <property type="term" value="C:axoneme"/>
    <property type="evidence" value="ECO:0007669"/>
    <property type="project" value="UniProtKB-SubCell"/>
</dbReference>
<feature type="coiled-coil region" evidence="19">
    <location>
        <begin position="2017"/>
        <end position="2044"/>
    </location>
</feature>
<dbReference type="FunFam" id="3.40.50.300:FF:000411">
    <property type="entry name" value="dynein heavy chain 17, axonemal"/>
    <property type="match status" value="1"/>
</dbReference>
<dbReference type="PRINTS" id="PR00722">
    <property type="entry name" value="CHYMOTRYPSIN"/>
</dbReference>
<dbReference type="InterPro" id="IPR001254">
    <property type="entry name" value="Trypsin_dom"/>
</dbReference>
<keyword evidence="4" id="KW-0493">Microtubule</keyword>
<dbReference type="Pfam" id="PF12781">
    <property type="entry name" value="AAA_9"/>
    <property type="match status" value="1"/>
</dbReference>
<dbReference type="Pfam" id="PF12774">
    <property type="entry name" value="AAA_6"/>
    <property type="match status" value="1"/>
</dbReference>
<dbReference type="FunFam" id="3.40.50.300:FF:000049">
    <property type="entry name" value="Dynein, axonemal, heavy chain 5"/>
    <property type="match status" value="1"/>
</dbReference>
<dbReference type="Gene3D" id="1.10.287.2620">
    <property type="match status" value="1"/>
</dbReference>
<dbReference type="FunFam" id="1.10.472.130:FF:000001">
    <property type="entry name" value="Dynein, axonemal, heavy chain 9"/>
    <property type="match status" value="1"/>
</dbReference>
<feature type="coiled-coil region" evidence="19">
    <location>
        <begin position="3548"/>
        <end position="3575"/>
    </location>
</feature>
<evidence type="ECO:0000256" key="8">
    <source>
        <dbReference type="ARBA" id="ARBA00022840"/>
    </source>
</evidence>
<keyword evidence="12" id="KW-1015">Disulfide bond</keyword>
<dbReference type="EMBL" id="QBLH01003863">
    <property type="protein sequence ID" value="TGZ32451.1"/>
    <property type="molecule type" value="Genomic_DNA"/>
</dbReference>
<dbReference type="InterPro" id="IPR041466">
    <property type="entry name" value="Dynein_AAA5_ext"/>
</dbReference>
<dbReference type="PROSITE" id="PS50240">
    <property type="entry name" value="TRYPSIN_DOM"/>
    <property type="match status" value="1"/>
</dbReference>
<dbReference type="Pfam" id="PF08393">
    <property type="entry name" value="DHC_N2"/>
    <property type="match status" value="1"/>
</dbReference>
<dbReference type="Gene3D" id="3.10.490.20">
    <property type="match status" value="1"/>
</dbReference>
<keyword evidence="3" id="KW-0963">Cytoplasm</keyword>
<keyword evidence="5 20" id="KW-0732">Signal</keyword>
<dbReference type="GO" id="GO:0004252">
    <property type="term" value="F:serine-type endopeptidase activity"/>
    <property type="evidence" value="ECO:0007669"/>
    <property type="project" value="InterPro"/>
</dbReference>
<dbReference type="Gene3D" id="3.40.50.300">
    <property type="entry name" value="P-loop containing nucleotide triphosphate hydrolases"/>
    <property type="match status" value="5"/>
</dbReference>
<keyword evidence="16" id="KW-0966">Cell projection</keyword>
<comment type="subcellular location">
    <subcellularLocation>
        <location evidence="1">Cytoplasm</location>
        <location evidence="1">Cytoskeleton</location>
        <location evidence="1">Cilium axoneme</location>
    </subcellularLocation>
</comment>
<dbReference type="Gene3D" id="1.10.8.1220">
    <property type="match status" value="1"/>
</dbReference>
<dbReference type="InterPro" id="IPR043160">
    <property type="entry name" value="Dynein_C_barrel"/>
</dbReference>
<dbReference type="GO" id="GO:0008569">
    <property type="term" value="F:minus-end-directed microtubule motor activity"/>
    <property type="evidence" value="ECO:0007669"/>
    <property type="project" value="InterPro"/>
</dbReference>
<dbReference type="PANTHER" id="PTHR45703:SF8">
    <property type="entry name" value="DYNEINS HEAVY CHAIN"/>
    <property type="match status" value="1"/>
</dbReference>
<dbReference type="InterPro" id="IPR041589">
    <property type="entry name" value="DNAH3_AAA_lid_1"/>
</dbReference>
<evidence type="ECO:0000256" key="7">
    <source>
        <dbReference type="ARBA" id="ARBA00022741"/>
    </source>
</evidence>
<dbReference type="SUPFAM" id="SSF52540">
    <property type="entry name" value="P-loop containing nucleoside triphosphate hydrolases"/>
    <property type="match status" value="4"/>
</dbReference>
<dbReference type="Pfam" id="PF12777">
    <property type="entry name" value="MT"/>
    <property type="match status" value="1"/>
</dbReference>
<keyword evidence="6" id="KW-0677">Repeat</keyword>
<dbReference type="Pfam" id="PF18199">
    <property type="entry name" value="Dynein_C"/>
    <property type="match status" value="1"/>
</dbReference>
<evidence type="ECO:0000256" key="3">
    <source>
        <dbReference type="ARBA" id="ARBA00022490"/>
    </source>
</evidence>
<dbReference type="InterPro" id="IPR035706">
    <property type="entry name" value="AAA_9"/>
</dbReference>
<dbReference type="InterPro" id="IPR033116">
    <property type="entry name" value="TRYPSIN_SER"/>
</dbReference>
<dbReference type="FunFam" id="1.20.920.30:FF:000003">
    <property type="entry name" value="Dynein axonemal heavy chain 17"/>
    <property type="match status" value="1"/>
</dbReference>
<evidence type="ECO:0000259" key="22">
    <source>
        <dbReference type="PROSITE" id="PS51888"/>
    </source>
</evidence>
<dbReference type="FunFam" id="1.20.58.1120:FF:000002">
    <property type="entry name" value="Dynein heavy chain 9, axonemal"/>
    <property type="match status" value="1"/>
</dbReference>
<evidence type="ECO:0000256" key="12">
    <source>
        <dbReference type="ARBA" id="ARBA00023157"/>
    </source>
</evidence>
<keyword evidence="8" id="KW-0067">ATP-binding</keyword>
<evidence type="ECO:0000313" key="24">
    <source>
        <dbReference type="Proteomes" id="UP000310200"/>
    </source>
</evidence>
<dbReference type="InterPro" id="IPR042219">
    <property type="entry name" value="AAA_lid_11_sf"/>
</dbReference>
<dbReference type="Pfam" id="PF17857">
    <property type="entry name" value="AAA_lid_1"/>
    <property type="match status" value="1"/>
</dbReference>
<dbReference type="FunFam" id="1.20.140.100:FF:000001">
    <property type="entry name" value="dynein heavy chain 17, axonemal"/>
    <property type="match status" value="1"/>
</dbReference>
<evidence type="ECO:0000256" key="20">
    <source>
        <dbReference type="SAM" id="SignalP"/>
    </source>
</evidence>
<dbReference type="STRING" id="300112.A0A4S2JAM5"/>
<dbReference type="Gene3D" id="2.40.10.10">
    <property type="entry name" value="Trypsin-like serine proteases"/>
    <property type="match status" value="1"/>
</dbReference>
<dbReference type="Gene3D" id="3.20.180.20">
    <property type="entry name" value="Dynein heavy chain, N-terminal domain 2"/>
    <property type="match status" value="1"/>
</dbReference>
<evidence type="ECO:0000256" key="14">
    <source>
        <dbReference type="ARBA" id="ARBA00023180"/>
    </source>
</evidence>
<dbReference type="FunFam" id="1.10.8.710:FF:000002">
    <property type="entry name" value="dynein heavy chain 17, axonemal"/>
    <property type="match status" value="1"/>
</dbReference>
<keyword evidence="24" id="KW-1185">Reference proteome</keyword>
<evidence type="ECO:0000256" key="4">
    <source>
        <dbReference type="ARBA" id="ARBA00022701"/>
    </source>
</evidence>
<dbReference type="FunFam" id="1.10.287.2620:FF:000001">
    <property type="entry name" value="Cytoplasmic dynein heavy chain 1"/>
    <property type="match status" value="1"/>
</dbReference>
<dbReference type="FunFam" id="3.40.50.300:FF:000667">
    <property type="entry name" value="Dynein axonemal heavy chain 11"/>
    <property type="match status" value="1"/>
</dbReference>
<keyword evidence="18" id="KW-0720">Serine protease</keyword>
<keyword evidence="18" id="KW-0645">Protease</keyword>
<dbReference type="InterPro" id="IPR018114">
    <property type="entry name" value="TRYPSIN_HIS"/>
</dbReference>
<dbReference type="GO" id="GO:0005874">
    <property type="term" value="C:microtubule"/>
    <property type="evidence" value="ECO:0007669"/>
    <property type="project" value="UniProtKB-KW"/>
</dbReference>
<feature type="signal peptide" evidence="20">
    <location>
        <begin position="1"/>
        <end position="24"/>
    </location>
</feature>
<dbReference type="Gene3D" id="1.20.140.100">
    <property type="entry name" value="Dynein heavy chain, N-terminal domain 2"/>
    <property type="match status" value="1"/>
</dbReference>
<feature type="chain" id="PRO_5020688408" evidence="20">
    <location>
        <begin position="25"/>
        <end position="4927"/>
    </location>
</feature>
<dbReference type="PROSITE" id="PS00134">
    <property type="entry name" value="TRYPSIN_HIS"/>
    <property type="match status" value="1"/>
</dbReference>
<dbReference type="Gene3D" id="1.20.920.20">
    <property type="match status" value="1"/>
</dbReference>
<dbReference type="GO" id="GO:0006508">
    <property type="term" value="P:proteolysis"/>
    <property type="evidence" value="ECO:0007669"/>
    <property type="project" value="UniProtKB-KW"/>
</dbReference>
<dbReference type="InterPro" id="IPR024743">
    <property type="entry name" value="Dynein_HC_stalk"/>
</dbReference>
<dbReference type="InterPro" id="IPR042222">
    <property type="entry name" value="Dynein_2_N"/>
</dbReference>
<dbReference type="GO" id="GO:0097729">
    <property type="term" value="C:9+2 motile cilium"/>
    <property type="evidence" value="ECO:0007669"/>
    <property type="project" value="UniProtKB-ARBA"/>
</dbReference>
<evidence type="ECO:0000256" key="17">
    <source>
        <dbReference type="ARBA" id="ARBA00024195"/>
    </source>
</evidence>
<dbReference type="GO" id="GO:0051959">
    <property type="term" value="F:dynein light intermediate chain binding"/>
    <property type="evidence" value="ECO:0007669"/>
    <property type="project" value="InterPro"/>
</dbReference>
<dbReference type="InterPro" id="IPR001314">
    <property type="entry name" value="Peptidase_S1A"/>
</dbReference>
<dbReference type="GO" id="GO:0007018">
    <property type="term" value="P:microtubule-based movement"/>
    <property type="evidence" value="ECO:0007669"/>
    <property type="project" value="InterPro"/>
</dbReference>
<protein>
    <submittedName>
        <fullName evidence="23">Dynein beta chain, ciliary</fullName>
    </submittedName>
</protein>
<evidence type="ECO:0000256" key="16">
    <source>
        <dbReference type="ARBA" id="ARBA00023273"/>
    </source>
</evidence>
<dbReference type="InterPro" id="IPR043504">
    <property type="entry name" value="Peptidase_S1_PA_chymotrypsin"/>
</dbReference>
<dbReference type="Gene3D" id="6.10.140.1060">
    <property type="match status" value="1"/>
</dbReference>
<evidence type="ECO:0000313" key="23">
    <source>
        <dbReference type="EMBL" id="TGZ32451.1"/>
    </source>
</evidence>
<dbReference type="InterPro" id="IPR026983">
    <property type="entry name" value="DHC"/>
</dbReference>
<dbReference type="PROSITE" id="PS00135">
    <property type="entry name" value="TRYPSIN_SER"/>
    <property type="match status" value="1"/>
</dbReference>
<evidence type="ECO:0000256" key="6">
    <source>
        <dbReference type="ARBA" id="ARBA00022737"/>
    </source>
</evidence>
<dbReference type="Gene3D" id="1.10.472.130">
    <property type="match status" value="1"/>
</dbReference>
<dbReference type="Pfam" id="PF03028">
    <property type="entry name" value="Dynein_heavy"/>
    <property type="match status" value="1"/>
</dbReference>
<comment type="similarity">
    <text evidence="2">Belongs to the dynein heavy chain family.</text>
</comment>
<dbReference type="InterPro" id="IPR041228">
    <property type="entry name" value="Dynein_C"/>
</dbReference>
<evidence type="ECO:0000256" key="10">
    <source>
        <dbReference type="ARBA" id="ARBA00023054"/>
    </source>
</evidence>
<dbReference type="SMART" id="SM00680">
    <property type="entry name" value="CLIP"/>
    <property type="match status" value="1"/>
</dbReference>
<feature type="coiled-coil region" evidence="19">
    <location>
        <begin position="1699"/>
        <end position="1733"/>
    </location>
</feature>
<keyword evidence="13" id="KW-0505">Motor protein</keyword>
<keyword evidence="15" id="KW-0206">Cytoskeleton</keyword>
<dbReference type="InterPro" id="IPR013594">
    <property type="entry name" value="Dynein_heavy_tail"/>
</dbReference>
<dbReference type="InterPro" id="IPR035699">
    <property type="entry name" value="AAA_6"/>
</dbReference>
<dbReference type="SMART" id="SM00020">
    <property type="entry name" value="Tryp_SPc"/>
    <property type="match status" value="1"/>
</dbReference>
<sequence>MQNMDFSLPFSILIVLLFKFFTHGLPMQEELYEGSYCRTEDGRPGVCKKIYECPSRLQEVKEGKRSSDSTGRCGFQDFTEIVCCQFNITDKIGLRPAEIACRQYENEIGANGKVRRGTVTAEVQFNIFGGTQTEHGEFPYMVALGYENEDKNDDNSEAIKYNCGGTLISSQYVLTAAHCVNNIQEKVRVGSEDLKNVGDDAQRIPISNVITHPQYKRSVNYNDVAILKLSTPVRVASNVRPICIQTKSLDSMDVRSNLTFIVIGWGATSFDEDSSTKLMKTPGLSLVDRESCAKSFNGFGKLPRGLDESMLCVLDTNVTRRSDACHGDSGGPLLMLTESGCSIVGITAFGQNCGGSIPGVYTAVYSFLEWIEKEKDEEKKEEDDRIEFLYKYLVLSRKIKLDKWVKMLTNEEYKETVMKFFDTPSEMILIIQLNPAGVLVPFLEIPPTGWVKASYFIKKDPVEITKENYRNVIIPGDMASKPIEELSVLVEEAYVPILSNPKNHKGWPRVIGEDMKKHVYDLRNMICQVKGKMMGQTLLPMPMGIEQIFEAEWKAQQSGGFEVDLPLKSNIETIVTKWCSQIGDTLNEESPRNDKQLLPKAEIELRIEETLILNNVLAEIDFWSQRLVNVESIHSQMRDLRVKKMASILELTKSPCSPRFKALLKDVIAAVIEARDVCAYLKALEPHFEDIQNTEFQDIQPKLKPLLHCVCLIWSNSKYYCTPTRIITLLSEISNLLIAEILEQSRYSSQATKYLDQSTLFTGDIEDSLKRLVHVTNILNYYTEMFETFRSKLDNYFKHSTELIPWNFDDELVLGRIMNFQKRLGEIKMLFDTAQEYFKLERMEFAILKKKTLCSKIYDIHEKFVKIYNEFAELEYDILMPEEIRFTDHVNSFLVKVEEFDRELANIFDQAFSECHNTEIIFKAIWILGSMANRPIIMAQLWHNYERLLQRIHRHFDDIKVIFDSTFKDYKEDEWIETDQYFPHVAGALCTLTQLRQRIDYPMQCAKLIDHPLINLRIVRETKPKYDQMQSLMDAMEHKIFTDWANKVVDISNVHLSKSLLTIHENKLLDLNFDPELTALLRETRFMITMKRTDLTEEAIQLYYRTPYFFESTYSLSLLVQWYNWIRNNILPVEFELLKHEIEKVDEVIRIGQENYNWNSPEVPEYIDNLLGLVRKLHSRIFYAQENINTLLRIIYSWAMSPILERKDFKDENLLAVSERDEHFQKRYNQIEHASRELNRVLDENYKLFFDLLPDSVYEKDEIKLDKNARIDTQKQEFEELEEITDYVKESQTSPSRLRIDEEKERIIVRDGVENEVVGTKKNERMMATTEITLTDEEIAQNMIKWKPYLVYVDNLISKALIQAASTSICYLLDETDPESNVSPLFEIHLSLETPHIVFRPAVDPDDPEGFYTFYERLLLDIMRMGTLIPRVDPDIATERNHYGADLAEEENIIFMLEETCNRIKQQYLNLFLRFGRALTDEEKEMVAQENLSEYLKERKPGLADFKREIDYFMGLYKKCDEFENEKIFLRWLRLDVRALKQTLLNTICKWTNLFKTHLVDHVNSELRNLSEFLTNALKKFTQPIAPDDYEDLLNTIYYLKEVRDRQYQIDDMWEPIKAIIDLLKQYQVKFGEETYNWLTDLPEQWATVKKWAVQVKQFVNPLMARQIDLLKKRLNYYDFKQQQYLAQFRENIVFSFDCINVYEKLDKINEEILEFEKELKALHDQANIFEQQITEFKQIKLARKELRLLKNLWDYVNIVTSSLDEWKTTFWKKLDVEGMEQECKKLIRELRQLDKEARAWDLYARVEAQVKNMMSSLRAVSELQNPAIRDRHWRELMAKTRVKFTMDDKTTLEDLLKLELHKFEEEVKDMVDKAVKEMSMEKVLKELHNTWDILEFGKETHERTKLNVLNISEETIEMLEENQVQLQNMLDSKYVAYFLDEVIDWQQKLNTADATINAWFQVQRAWMHLESIFIGSEDIRSQLPEESKLFEKIDKDFKDLLKEMLSNLNIVKSTNKPKLLDRLEELERQLNICEKALSDYLETKRLAYPRFYFISSADLLDILSNGNNPEMVCKHLSKLYDSLAKLEWKIEEEKPTKHANRMIAKDGEEMAMHGTCDCTGKVEIWLNRVTEAMRKSVRYRFSQAVASYDEKPRELWISDYEAQPALCGTQIWWASEVNMAFARLEEGFENALKDYQKKQIGQLNTLIAILRSELSENDRQKIMTICTIDVHARDVVGKLISIKAENSSSFAWQSQLKHRWDDKSGDCFANICDACFIYAYEYLGNVPRLVITPLTDRCYITLTQSLHLIMGGAPAGPAGTGKTETTKDLGRALGQMVYVFNCSEQMDYKSCGNIYKGLAQTGAWGCFDEFNRISVEVLSVVAVQVKCVLDGVKNRKKKFLFFGEELNIVDTVGIFITMNPGYAGRTELPENLKTLFRPCAMVVPDFELICEIMLVAEGFQEARLLARKFITLYTLCRELLSKQDHYDWGLRAIKSVLVVAGKLKRDDRQRPEEQVLMRALRDFNMPKVVTDDVPVFMGLIGDLFPALDVPRKRDLDFEIMIKAAALDLKLQPEDGFILKVVQLEELFHVRHSVFIVGLAGTGKSEVWKTLNRTYSNQKRKPHYNDLNPKAVTNDELFGVINPATREWKDGLFSMIMREQANMAGDGPKWIVFDGDIDPMWIESLNTVMDDNKVLTLASNERIALTKHMRLLFEISNLRTATPATVSRAGILYINPQDLGWSPFITSWIETRDHSERANLSILFEKYIPPLLEVTKAKFKKITPLPEICHLEMLCHLLDCFLTKENVPLDCPKEWHELYFAFACIWAFGSAMFQDQLIDWRKEFSKWWQNEFKTVKFPSGGTVFSYFIEPETKKLIPWTEKVVSFELDSDIPLQSALVPTGETVRLRFFMDLLIKKRVPIMLVGGAGSGKSVIMADKLASLPDNYSIANVPFNFYTTSDMLQKVLEKHLEKKAGRNYGPPGTKLLVYFIDDMNMPEVDTYGTVQPHTLIRQHMDYNHWYDRTKLTLKEIHNTQYVSCMNPTAGSFTIDPRLQRHFAVFAVSFPQKEALVMIYSQILNQHVTDPQQKFNPAVQKFTDPLIDAALYLHDKIAATFLPTVIKFHYVFNLRDLTNIFQGMLFARGDVLPLPSHIIKLYAHEAMRVYRDKLVNVEDQRIFDQLLLSALRKNIPELDKTEISLEQPLIYCHFAEGIGEPKYAPVKNWTQLVKLLDEALLNYNELVSAMNLVLFEDAVYHVCRINRILEAPRGNALLVGVGGSGKQSLSRLASFVSSLEVFQIQLRKEYSLNELKADLAVLYLKAGVKGISVTFLMSDSQVAEEKFLVVVNDMLATGEITELFTDEEVENIINAVRNEVKQTGLIETKENCWKFFIQRVRRQLKCVLCFSPVGATLRKRARQFPAIVNCTAIDWFQDWPQKALESVSTTFLEELKELPAEYRASVSLFMSFVHTSVNDVSAIYLQNERRYNYTTPKSFLEQISLYSKLLTEKSHDLEAMISRLTDGLVKLESCAIQADKLKIILTAQEIELKKKNEIADKILAEVRAENAKAEAEKAIVTGEEAKVAEIKEVVLENQKRCDEDLARAEPAVRQAEAALDTLNKNNLTELKSFGSPPDAVLMVAQAVLVLFSPRGKIPKDRTWKACRVIMGSIDGFLSELRNYDKENIHPEVVKAIQPYINNKDFDPEFVYSKSQAAAGLCSWVKNIMVFHYINENRLAQANAELRVAMEKLNSLRNRLAELQKVLDILSEKMNVALAEKQKCQDEADATAFIIDLANRLINGLASENIRWAETVQLLRKSGITLPGNVLLVTAFISYMGCFTKKYRMDLMNLYWLPFLNNLQVPIPYTPDLDPLSLMTDDAKIAQWNNEGLPTDRMSSENATILTNSSRWPLMIDPQLQGIKWIKNKYGEDLIVLRLTQKNYLDKIEHAIANGEIVLLESIMETVDAVLDPILGRVLIKKGRAIKVGDKEVDYDPRFRLILQTKLANPHYKPEMQAQTTLINFTVTKDGLEEQLLGAVVKAERPDLESRKAELTTQQNTFKITLKLLEDDLLHRLATAGPDILSDVALVENLETTKKTASEIEAKAIEAKMTAAKIDEARESYRPVASRASLLYFILNDLNKINMLYQFSLKAFNTVFQNAIKFAEPVDVLSKRVANLIDSVTYLVFTYTSRGLFENDKLIFLCQLTLQILAQMKEIDQFEVDFLLRFPYLSDLTSPVDFLSNVSWGGIKYLSGMENFRNLDRDIDGAAKRWKKFVESETPEREKFPQDWKNKTAFQRLCIMRCVRLDRMIYAIRYFVEEKLGAKFIQFRMQPFEKSYEETSASTPVFFILSPGVDPLKDVEKLGKQLGFTFDTQNFHNISLGQGQESIAEETIEISAREGHWVILQNVHLVRNWLPNLEKKIEQLSEEPHENYRLYISAEPSPDPHESIIPQGILESAIKITNEPPTGMRANIHKALDNFNQDTLESCAKETEFKAILFTLCYYHAAVAERRKFGAQGWNRLYPFNVGDLTISASVLLNYLEGNTKVPWEDLRYLFGEIMYGGHITDDWDRRLCRTYLLEYLQPELVEGELYLAPGFPVPPSTDYAGYHQYVEDYLPPESPVLYGLHSNAEIGFLTSTAENLFKTIWGMQPRDSVDTAAGVLSKEDKVKTIIEDILDKLPEEFNIQELMSKTEDRTPFVIVALQECEHMNALCKELKRSLGELDLGLKGELTISADMEDLQNHLFMESVPPSWAKCAYPSTLGLSSWFADLFNRITELSNWTVDFNLPSSIWLGGFFNPQSLLTAIMQQTARKNEWPLDKMCLHCDVTRKQKEELTVPPREGVYINGLYMEGARWEVASGVIADSRLKELLFLMPVVFVKAITQDKQETKNAYECPVYRTRTRGPTYVWTFNLKTRDKPTKWTLAGVAILLQI</sequence>
<dbReference type="InterPro" id="IPR004273">
    <property type="entry name" value="Dynein_heavy_D6_P-loop"/>
</dbReference>
<evidence type="ECO:0000256" key="1">
    <source>
        <dbReference type="ARBA" id="ARBA00004430"/>
    </source>
</evidence>
<accession>A0A4S2JAM5</accession>
<dbReference type="FunFam" id="3.40.50.300:FF:002141">
    <property type="entry name" value="Dynein heavy chain"/>
    <property type="match status" value="1"/>
</dbReference>
<dbReference type="Pfam" id="PF08385">
    <property type="entry name" value="DHC_N1"/>
    <property type="match status" value="1"/>
</dbReference>
<dbReference type="PANTHER" id="PTHR45703">
    <property type="entry name" value="DYNEIN HEAVY CHAIN"/>
    <property type="match status" value="1"/>
</dbReference>
<keyword evidence="11" id="KW-0969">Cilium</keyword>
<dbReference type="Gene3D" id="1.20.58.1120">
    <property type="match status" value="1"/>
</dbReference>
<dbReference type="Pfam" id="PF12775">
    <property type="entry name" value="AAA_7"/>
    <property type="match status" value="1"/>
</dbReference>
<dbReference type="CDD" id="cd00190">
    <property type="entry name" value="Tryp_SPc"/>
    <property type="match status" value="1"/>
</dbReference>
<proteinExistence type="inferred from homology"/>
<dbReference type="InterPro" id="IPR009003">
    <property type="entry name" value="Peptidase_S1_PA"/>
</dbReference>
<keyword evidence="14" id="KW-0325">Glycoprotein</keyword>
<dbReference type="Pfam" id="PF00089">
    <property type="entry name" value="Trypsin"/>
    <property type="match status" value="1"/>
</dbReference>
<dbReference type="Proteomes" id="UP000310200">
    <property type="component" value="Unassembled WGS sequence"/>
</dbReference>
<evidence type="ECO:0000256" key="11">
    <source>
        <dbReference type="ARBA" id="ARBA00023069"/>
    </source>
</evidence>
<evidence type="ECO:0000256" key="2">
    <source>
        <dbReference type="ARBA" id="ARBA00008887"/>
    </source>
</evidence>
<dbReference type="Pfam" id="PF17852">
    <property type="entry name" value="Dynein_AAA_lid"/>
    <property type="match status" value="1"/>
</dbReference>
<dbReference type="InterPro" id="IPR024317">
    <property type="entry name" value="Dynein_heavy_chain_D4_dom"/>
</dbReference>
<dbReference type="InterPro" id="IPR042228">
    <property type="entry name" value="Dynein_linker_3"/>
</dbReference>
<evidence type="ECO:0000256" key="19">
    <source>
        <dbReference type="SAM" id="Coils"/>
    </source>
</evidence>
<keyword evidence="10 19" id="KW-0175">Coiled coil</keyword>
<dbReference type="PROSITE" id="PS51888">
    <property type="entry name" value="CLIP"/>
    <property type="match status" value="1"/>
</dbReference>
<dbReference type="Pfam" id="PF12780">
    <property type="entry name" value="AAA_8"/>
    <property type="match status" value="1"/>
</dbReference>
<feature type="coiled-coil region" evidence="19">
    <location>
        <begin position="3730"/>
        <end position="3778"/>
    </location>
</feature>
<dbReference type="FunFam" id="2.40.10.10:FF:000028">
    <property type="entry name" value="Serine protease easter"/>
    <property type="match status" value="1"/>
</dbReference>
<comment type="caution">
    <text evidence="23">The sequence shown here is derived from an EMBL/GenBank/DDBJ whole genome shotgun (WGS) entry which is preliminary data.</text>
</comment>
<dbReference type="InterPro" id="IPR013602">
    <property type="entry name" value="Dynein_heavy_linker"/>
</dbReference>
<keyword evidence="9" id="KW-0243">Dynein</keyword>
<feature type="domain" description="Peptidase S1" evidence="21">
    <location>
        <begin position="127"/>
        <end position="376"/>
    </location>
</feature>
<dbReference type="Gene3D" id="1.20.1270.280">
    <property type="match status" value="1"/>
</dbReference>
<dbReference type="FunFam" id="1.10.8.1220:FF:000001">
    <property type="entry name" value="Dynein axonemal heavy chain 5"/>
    <property type="match status" value="1"/>
</dbReference>
<dbReference type="Gene3D" id="1.10.8.710">
    <property type="match status" value="1"/>
</dbReference>
<evidence type="ECO:0000259" key="21">
    <source>
        <dbReference type="PROSITE" id="PS50240"/>
    </source>
</evidence>
<dbReference type="Pfam" id="PF18198">
    <property type="entry name" value="AAA_lid_11"/>
    <property type="match status" value="1"/>
</dbReference>
<dbReference type="GO" id="GO:0045505">
    <property type="term" value="F:dynein intermediate chain binding"/>
    <property type="evidence" value="ECO:0007669"/>
    <property type="project" value="InterPro"/>
</dbReference>
<dbReference type="Gene3D" id="1.10.8.720">
    <property type="entry name" value="Region D6 of dynein motor"/>
    <property type="match status" value="1"/>
</dbReference>
<dbReference type="Gene3D" id="1.20.920.30">
    <property type="match status" value="1"/>
</dbReference>
<dbReference type="FunFam" id="1.20.1270.280:FF:000003">
    <property type="entry name" value="Dynein axonemal heavy chain 17"/>
    <property type="match status" value="1"/>
</dbReference>
<evidence type="ECO:0000256" key="15">
    <source>
        <dbReference type="ARBA" id="ARBA00023212"/>
    </source>
</evidence>
<dbReference type="FunFam" id="1.20.920.20:FF:000003">
    <property type="entry name" value="Dynein axonemal heavy chain 17"/>
    <property type="match status" value="1"/>
</dbReference>
<dbReference type="GO" id="GO:0005524">
    <property type="term" value="F:ATP binding"/>
    <property type="evidence" value="ECO:0007669"/>
    <property type="project" value="UniProtKB-KW"/>
</dbReference>
<dbReference type="FunFam" id="1.10.8.720:FF:000002">
    <property type="entry name" value="Dynein heavy chain 9, axonemal"/>
    <property type="match status" value="1"/>
</dbReference>
<feature type="domain" description="Clip" evidence="22">
    <location>
        <begin position="36"/>
        <end position="84"/>
    </location>
</feature>